<protein>
    <submittedName>
        <fullName evidence="1">Uncharacterized protein</fullName>
    </submittedName>
</protein>
<evidence type="ECO:0000313" key="1">
    <source>
        <dbReference type="EMBL" id="HGT70977.1"/>
    </source>
</evidence>
<gene>
    <name evidence="1" type="ORF">ENT43_01825</name>
</gene>
<comment type="caution">
    <text evidence="1">The sequence shown here is derived from an EMBL/GenBank/DDBJ whole genome shotgun (WGS) entry which is preliminary data.</text>
</comment>
<reference evidence="1" key="1">
    <citation type="journal article" date="2020" name="mSystems">
        <title>Genome- and Community-Level Interaction Insights into Carbon Utilization and Element Cycling Functions of Hydrothermarchaeota in Hydrothermal Sediment.</title>
        <authorList>
            <person name="Zhou Z."/>
            <person name="Liu Y."/>
            <person name="Xu W."/>
            <person name="Pan J."/>
            <person name="Luo Z.H."/>
            <person name="Li M."/>
        </authorList>
    </citation>
    <scope>NUCLEOTIDE SEQUENCE [LARGE SCALE GENOMIC DNA]</scope>
    <source>
        <strain evidence="1">SpSt-579</strain>
    </source>
</reference>
<dbReference type="EMBL" id="DSYQ01000007">
    <property type="protein sequence ID" value="HGT70977.1"/>
    <property type="molecule type" value="Genomic_DNA"/>
</dbReference>
<organism evidence="1">
    <name type="scientific">candidate division CPR3 bacterium</name>
    <dbReference type="NCBI Taxonomy" id="2268181"/>
    <lineage>
        <taxon>Bacteria</taxon>
        <taxon>Bacteria division CPR3</taxon>
    </lineage>
</organism>
<accession>A0A7C4LZS9</accession>
<proteinExistence type="predicted"/>
<name>A0A7C4LZS9_UNCC3</name>
<sequence length="181" mass="21656">MEKKKRSIKELDNIELILFGLRSIWRFWDRGGISCGRSILTSLLEPAIRLLSFYEKSYIHFEEFDPISRLEISQEILNRKPMPYQLSLPIFLENTSYFDRFELSYFLLVSLLDNINKDIICRSNKQEGFFKERDLVESTIFLMNIDKKTEEFDFIYLISAADDIFYLENRECFFMSSETDL</sequence>
<dbReference type="AlphaFoldDB" id="A0A7C4LZS9"/>